<dbReference type="SUPFAM" id="SSF102114">
    <property type="entry name" value="Radical SAM enzymes"/>
    <property type="match status" value="1"/>
</dbReference>
<dbReference type="PROSITE" id="PS51918">
    <property type="entry name" value="RADICAL_SAM"/>
    <property type="match status" value="1"/>
</dbReference>
<evidence type="ECO:0000256" key="2">
    <source>
        <dbReference type="ARBA" id="ARBA00022485"/>
    </source>
</evidence>
<dbReference type="GO" id="GO:0046872">
    <property type="term" value="F:metal ion binding"/>
    <property type="evidence" value="ECO:0007669"/>
    <property type="project" value="UniProtKB-KW"/>
</dbReference>
<dbReference type="PIRSF" id="PIRSF004911">
    <property type="entry name" value="DUF160"/>
    <property type="match status" value="1"/>
</dbReference>
<dbReference type="RefSeq" id="WP_086571596.1">
    <property type="nucleotide sequence ID" value="NZ_JAFMOF010000002.1"/>
</dbReference>
<organism evidence="12 13">
    <name type="scientific">Streptomyces triculaminicus</name>
    <dbReference type="NCBI Taxonomy" id="2816232"/>
    <lineage>
        <taxon>Bacteria</taxon>
        <taxon>Bacillati</taxon>
        <taxon>Actinomycetota</taxon>
        <taxon>Actinomycetes</taxon>
        <taxon>Kitasatosporales</taxon>
        <taxon>Streptomycetaceae</taxon>
        <taxon>Streptomyces</taxon>
    </lineage>
</organism>
<keyword evidence="6" id="KW-0408">Iron</keyword>
<dbReference type="Gene3D" id="3.20.20.70">
    <property type="entry name" value="Aldolase class I"/>
    <property type="match status" value="1"/>
</dbReference>
<evidence type="ECO:0000313" key="13">
    <source>
        <dbReference type="Proteomes" id="UP000664781"/>
    </source>
</evidence>
<dbReference type="InterPro" id="IPR007197">
    <property type="entry name" value="rSAM"/>
</dbReference>
<dbReference type="GO" id="GO:0016853">
    <property type="term" value="F:isomerase activity"/>
    <property type="evidence" value="ECO:0007669"/>
    <property type="project" value="UniProtKB-KW"/>
</dbReference>
<evidence type="ECO:0000256" key="7">
    <source>
        <dbReference type="ARBA" id="ARBA00023014"/>
    </source>
</evidence>
<dbReference type="NCBIfam" id="TIGR04468">
    <property type="entry name" value="arg_2_3_am_muta"/>
    <property type="match status" value="1"/>
</dbReference>
<dbReference type="InterPro" id="IPR013785">
    <property type="entry name" value="Aldolase_TIM"/>
</dbReference>
<name>A0A939FPD6_9ACTN</name>
<evidence type="ECO:0000256" key="1">
    <source>
        <dbReference type="ARBA" id="ARBA00001933"/>
    </source>
</evidence>
<sequence length="387" mass="44214">MPGTHGEHDATADPGFRPRIPAAEWDDWRWHMRKRVNTTEKARRWLRLTPDEEKAIADSAGRYRWSITPYYASLMDPDDPACPIRLQAVPAPGEFERFPGSDVDPVGDTYYRKTNRVVHKYRDRVILLVTEACPVYCRHCTRKFHTTDVSGTYFRDDEGGSFDEDLRYIAEHPEIRDVLLTGGDPLSYQDGKLEEIVSGLRAIPSVEIIRIGSRFPVLLPQRITDGLCEMLARHHPVWLNTHFNHPKEITEESAAAVDRLLRHGVPVGNQTVLLRGINDDVATMRTLMTELLRIRVRPYYLYHCDNVTGVAHFMTSVEKGWEIMEGLQGHITGFGVPQYVLTTRIGKVPLARPYFTRTPDGLSLRNHRGEEMAVDTAAYPITERDAR</sequence>
<dbReference type="CDD" id="cd01335">
    <property type="entry name" value="Radical_SAM"/>
    <property type="match status" value="1"/>
</dbReference>
<evidence type="ECO:0000313" key="12">
    <source>
        <dbReference type="EMBL" id="MBO0654213.1"/>
    </source>
</evidence>
<evidence type="ECO:0000256" key="8">
    <source>
        <dbReference type="ARBA" id="ARBA00023235"/>
    </source>
</evidence>
<dbReference type="Pfam" id="PF04055">
    <property type="entry name" value="Radical_SAM"/>
    <property type="match status" value="1"/>
</dbReference>
<comment type="caution">
    <text evidence="12">The sequence shown here is derived from an EMBL/GenBank/DDBJ whole genome shotgun (WGS) entry which is preliminary data.</text>
</comment>
<keyword evidence="3" id="KW-0949">S-adenosyl-L-methionine</keyword>
<keyword evidence="13" id="KW-1185">Reference proteome</keyword>
<dbReference type="NCBIfam" id="TIGR00238">
    <property type="entry name" value="KamA family radical SAM protein"/>
    <property type="match status" value="1"/>
</dbReference>
<dbReference type="InterPro" id="IPR003739">
    <property type="entry name" value="Lys_aminomutase/Glu_NH3_mut"/>
</dbReference>
<feature type="binding site" evidence="9">
    <location>
        <position position="133"/>
    </location>
    <ligand>
        <name>[4Fe-4S] cluster</name>
        <dbReference type="ChEBI" id="CHEBI:49883"/>
        <note>4Fe-4S-S-AdoMet</note>
    </ligand>
</feature>
<dbReference type="Proteomes" id="UP000664781">
    <property type="component" value="Unassembled WGS sequence"/>
</dbReference>
<dbReference type="SFLD" id="SFLDF00291">
    <property type="entry name" value="arginine_2_3-aminomutase"/>
    <property type="match status" value="1"/>
</dbReference>
<evidence type="ECO:0000256" key="5">
    <source>
        <dbReference type="ARBA" id="ARBA00022898"/>
    </source>
</evidence>
<dbReference type="InterPro" id="IPR058240">
    <property type="entry name" value="rSAM_sf"/>
</dbReference>
<evidence type="ECO:0000259" key="11">
    <source>
        <dbReference type="PROSITE" id="PS51918"/>
    </source>
</evidence>
<evidence type="ECO:0000256" key="4">
    <source>
        <dbReference type="ARBA" id="ARBA00022723"/>
    </source>
</evidence>
<accession>A0A939FPD6</accession>
<feature type="binding site" evidence="9">
    <location>
        <position position="137"/>
    </location>
    <ligand>
        <name>[4Fe-4S] cluster</name>
        <dbReference type="ChEBI" id="CHEBI:49883"/>
        <note>4Fe-4S-S-AdoMet</note>
    </ligand>
</feature>
<dbReference type="Gene3D" id="6.10.140.1170">
    <property type="match status" value="1"/>
</dbReference>
<dbReference type="InterPro" id="IPR031015">
    <property type="entry name" value="Arg_2_3_am_muta"/>
</dbReference>
<dbReference type="GO" id="GO:0051539">
    <property type="term" value="F:4 iron, 4 sulfur cluster binding"/>
    <property type="evidence" value="ECO:0007669"/>
    <property type="project" value="UniProtKB-KW"/>
</dbReference>
<keyword evidence="5 10" id="KW-0663">Pyridoxal phosphate</keyword>
<evidence type="ECO:0000256" key="9">
    <source>
        <dbReference type="PIRSR" id="PIRSR004911-1"/>
    </source>
</evidence>
<evidence type="ECO:0000256" key="3">
    <source>
        <dbReference type="ARBA" id="ARBA00022691"/>
    </source>
</evidence>
<comment type="cofactor">
    <cofactor evidence="1 10">
        <name>pyridoxal 5'-phosphate</name>
        <dbReference type="ChEBI" id="CHEBI:597326"/>
    </cofactor>
</comment>
<gene>
    <name evidence="12" type="primary">blsG</name>
    <name evidence="12" type="ORF">J1792_15965</name>
</gene>
<protein>
    <submittedName>
        <fullName evidence="12">Arginine 2,3-aminomutase</fullName>
    </submittedName>
</protein>
<evidence type="ECO:0000256" key="6">
    <source>
        <dbReference type="ARBA" id="ARBA00023004"/>
    </source>
</evidence>
<dbReference type="SFLD" id="SFLDS00029">
    <property type="entry name" value="Radical_SAM"/>
    <property type="match status" value="1"/>
</dbReference>
<keyword evidence="4 9" id="KW-0479">Metal-binding</keyword>
<keyword evidence="2 9" id="KW-0004">4Fe-4S</keyword>
<keyword evidence="8" id="KW-0413">Isomerase</keyword>
<dbReference type="AlphaFoldDB" id="A0A939FPD6"/>
<proteinExistence type="predicted"/>
<dbReference type="PANTHER" id="PTHR30538:SF1">
    <property type="entry name" value="L-LYSINE 2,3-AMINOMUTASE"/>
    <property type="match status" value="1"/>
</dbReference>
<feature type="domain" description="Radical SAM core" evidence="11">
    <location>
        <begin position="119"/>
        <end position="335"/>
    </location>
</feature>
<dbReference type="PANTHER" id="PTHR30538">
    <property type="entry name" value="LYSINE 2,3-AMINOMUTASE-RELATED"/>
    <property type="match status" value="1"/>
</dbReference>
<keyword evidence="7 9" id="KW-0411">Iron-sulfur</keyword>
<feature type="modified residue" description="N6-(pyridoxal phosphate)lysine" evidence="10">
    <location>
        <position position="347"/>
    </location>
</feature>
<dbReference type="EMBL" id="JAFMOF010000002">
    <property type="protein sequence ID" value="MBO0654213.1"/>
    <property type="molecule type" value="Genomic_DNA"/>
</dbReference>
<reference evidence="12" key="1">
    <citation type="submission" date="2021-03" db="EMBL/GenBank/DDBJ databases">
        <title>Streptomyces strains.</title>
        <authorList>
            <person name="Lund M.B."/>
            <person name="Toerring T."/>
        </authorList>
    </citation>
    <scope>NUCLEOTIDE SEQUENCE</scope>
    <source>
        <strain evidence="12">JCM 4242</strain>
    </source>
</reference>
<dbReference type="SFLD" id="SFLDG01070">
    <property type="entry name" value="PLP-dependent"/>
    <property type="match status" value="1"/>
</dbReference>
<evidence type="ECO:0000256" key="10">
    <source>
        <dbReference type="PIRSR" id="PIRSR603739-50"/>
    </source>
</evidence>
<feature type="binding site" evidence="9">
    <location>
        <position position="140"/>
    </location>
    <ligand>
        <name>[4Fe-4S] cluster</name>
        <dbReference type="ChEBI" id="CHEBI:49883"/>
        <note>4Fe-4S-S-AdoMet</note>
    </ligand>
</feature>